<dbReference type="AlphaFoldDB" id="A0A0J8B075"/>
<sequence>MSVQMQLESSRNLTTDDFITTDLKKTPALASCENEIADLQKVKKRKRGRRRPLADIQNKPEGHQLEGHQPDGQRQTKRARVENVKLIDSIVHLKDGTCTAAENVQRHQFNLTITWSAKD</sequence>
<protein>
    <submittedName>
        <fullName evidence="2">Uncharacterized protein</fullName>
    </submittedName>
</protein>
<dbReference type="EMBL" id="KQ093598">
    <property type="protein sequence ID" value="KMS94409.1"/>
    <property type="molecule type" value="Genomic_DNA"/>
</dbReference>
<organism evidence="2 3">
    <name type="scientific">Beta vulgaris subsp. vulgaris</name>
    <name type="common">Beet</name>
    <dbReference type="NCBI Taxonomy" id="3555"/>
    <lineage>
        <taxon>Eukaryota</taxon>
        <taxon>Viridiplantae</taxon>
        <taxon>Streptophyta</taxon>
        <taxon>Embryophyta</taxon>
        <taxon>Tracheophyta</taxon>
        <taxon>Spermatophyta</taxon>
        <taxon>Magnoliopsida</taxon>
        <taxon>eudicotyledons</taxon>
        <taxon>Gunneridae</taxon>
        <taxon>Pentapetalae</taxon>
        <taxon>Caryophyllales</taxon>
        <taxon>Chenopodiaceae</taxon>
        <taxon>Betoideae</taxon>
        <taxon>Beta</taxon>
    </lineage>
</organism>
<name>A0A0J8B075_BETVV</name>
<dbReference type="Proteomes" id="UP000035740">
    <property type="component" value="Unassembled WGS sequence"/>
</dbReference>
<keyword evidence="3" id="KW-1185">Reference proteome</keyword>
<feature type="region of interest" description="Disordered" evidence="1">
    <location>
        <begin position="41"/>
        <end position="78"/>
    </location>
</feature>
<gene>
    <name evidence="2" type="ORF">BVRB_021700</name>
</gene>
<proteinExistence type="predicted"/>
<evidence type="ECO:0000256" key="1">
    <source>
        <dbReference type="SAM" id="MobiDB-lite"/>
    </source>
</evidence>
<evidence type="ECO:0000313" key="3">
    <source>
        <dbReference type="Proteomes" id="UP000035740"/>
    </source>
</evidence>
<feature type="compositionally biased region" description="Basic residues" evidence="1">
    <location>
        <begin position="42"/>
        <end position="51"/>
    </location>
</feature>
<accession>A0A0J8B075</accession>
<evidence type="ECO:0000313" key="2">
    <source>
        <dbReference type="EMBL" id="KMS94409.1"/>
    </source>
</evidence>
<dbReference type="Gramene" id="KMS94409">
    <property type="protein sequence ID" value="KMS94409"/>
    <property type="gene ID" value="BVRB_021700"/>
</dbReference>
<feature type="compositionally biased region" description="Basic and acidic residues" evidence="1">
    <location>
        <begin position="58"/>
        <end position="71"/>
    </location>
</feature>
<reference evidence="2 3" key="1">
    <citation type="journal article" date="2014" name="Nature">
        <title>The genome of the recently domesticated crop plant sugar beet (Beta vulgaris).</title>
        <authorList>
            <person name="Dohm J.C."/>
            <person name="Minoche A.E."/>
            <person name="Holtgrawe D."/>
            <person name="Capella-Gutierrez S."/>
            <person name="Zakrzewski F."/>
            <person name="Tafer H."/>
            <person name="Rupp O."/>
            <person name="Sorensen T.R."/>
            <person name="Stracke R."/>
            <person name="Reinhardt R."/>
            <person name="Goesmann A."/>
            <person name="Kraft T."/>
            <person name="Schulz B."/>
            <person name="Stadler P.F."/>
            <person name="Schmidt T."/>
            <person name="Gabaldon T."/>
            <person name="Lehrach H."/>
            <person name="Weisshaar B."/>
            <person name="Himmelbauer H."/>
        </authorList>
    </citation>
    <scope>NUCLEOTIDE SEQUENCE [LARGE SCALE GENOMIC DNA]</scope>
    <source>
        <tissue evidence="2">Taproot</tissue>
    </source>
</reference>